<keyword evidence="1" id="KW-0812">Transmembrane</keyword>
<dbReference type="Proteomes" id="UP000607653">
    <property type="component" value="Unassembled WGS sequence"/>
</dbReference>
<dbReference type="PANTHER" id="PTHR33782:SF5">
    <property type="entry name" value="MEDIATOR OF RNA POLYMERASE II TRANSCRIPTION SUBUNIT"/>
    <property type="match status" value="1"/>
</dbReference>
<accession>A0A822YSQ8</accession>
<protein>
    <submittedName>
        <fullName evidence="2">Uncharacterized protein</fullName>
    </submittedName>
</protein>
<evidence type="ECO:0000256" key="1">
    <source>
        <dbReference type="SAM" id="Phobius"/>
    </source>
</evidence>
<dbReference type="PANTHER" id="PTHR33782">
    <property type="entry name" value="OS01G0121600 PROTEIN"/>
    <property type="match status" value="1"/>
</dbReference>
<dbReference type="EMBL" id="DUZY01000004">
    <property type="protein sequence ID" value="DAD35520.1"/>
    <property type="molecule type" value="Genomic_DNA"/>
</dbReference>
<gene>
    <name evidence="2" type="ORF">HUJ06_006160</name>
</gene>
<evidence type="ECO:0000313" key="2">
    <source>
        <dbReference type="EMBL" id="DAD35520.1"/>
    </source>
</evidence>
<proteinExistence type="predicted"/>
<sequence length="150" mass="17286">MEQTLLSLHSPLLPLQPLSPKLGHWRIKTDVEQYCNDCKRRWSSGSTSRVSAAGRRDATTDGRDWDVIAIFKRMGIHEMKMEWEKQYYAEDDSDICETMERLQTQMMKMRPSLALGVMALVTLSIADSMVATWSAFRERARRILSARDST</sequence>
<organism evidence="2 3">
    <name type="scientific">Nelumbo nucifera</name>
    <name type="common">Sacred lotus</name>
    <dbReference type="NCBI Taxonomy" id="4432"/>
    <lineage>
        <taxon>Eukaryota</taxon>
        <taxon>Viridiplantae</taxon>
        <taxon>Streptophyta</taxon>
        <taxon>Embryophyta</taxon>
        <taxon>Tracheophyta</taxon>
        <taxon>Spermatophyta</taxon>
        <taxon>Magnoliopsida</taxon>
        <taxon>Proteales</taxon>
        <taxon>Nelumbonaceae</taxon>
        <taxon>Nelumbo</taxon>
    </lineage>
</organism>
<evidence type="ECO:0000313" key="3">
    <source>
        <dbReference type="Proteomes" id="UP000607653"/>
    </source>
</evidence>
<keyword evidence="1" id="KW-0472">Membrane</keyword>
<comment type="caution">
    <text evidence="2">The sequence shown here is derived from an EMBL/GenBank/DDBJ whole genome shotgun (WGS) entry which is preliminary data.</text>
</comment>
<dbReference type="AlphaFoldDB" id="A0A822YSQ8"/>
<keyword evidence="1" id="KW-1133">Transmembrane helix</keyword>
<name>A0A822YSQ8_NELNU</name>
<feature type="transmembrane region" description="Helical" evidence="1">
    <location>
        <begin position="113"/>
        <end position="136"/>
    </location>
</feature>
<reference evidence="2 3" key="1">
    <citation type="journal article" date="2020" name="Mol. Biol. Evol.">
        <title>Distinct Expression and Methylation Patterns for Genes with Different Fates following a Single Whole-Genome Duplication in Flowering Plants.</title>
        <authorList>
            <person name="Shi T."/>
            <person name="Rahmani R.S."/>
            <person name="Gugger P.F."/>
            <person name="Wang M."/>
            <person name="Li H."/>
            <person name="Zhang Y."/>
            <person name="Li Z."/>
            <person name="Wang Q."/>
            <person name="Van de Peer Y."/>
            <person name="Marchal K."/>
            <person name="Chen J."/>
        </authorList>
    </citation>
    <scope>NUCLEOTIDE SEQUENCE [LARGE SCALE GENOMIC DNA]</scope>
    <source>
        <tissue evidence="2">Leaf</tissue>
    </source>
</reference>
<keyword evidence="3" id="KW-1185">Reference proteome</keyword>